<sequence>MSDLVFIWAVYLLAQFADVATTRAALRGGLVEANPLMARLMGLTGNWWAVKFGVALAAGILLTWLGQERWIMLLAAITGGVAVNNWRLLRKERERR</sequence>
<dbReference type="Pfam" id="PF18902">
    <property type="entry name" value="DUF5658"/>
    <property type="match status" value="1"/>
</dbReference>
<feature type="domain" description="DUF5658" evidence="2">
    <location>
        <begin position="12"/>
        <end position="78"/>
    </location>
</feature>
<feature type="transmembrane region" description="Helical" evidence="1">
    <location>
        <begin position="47"/>
        <end position="64"/>
    </location>
</feature>
<proteinExistence type="predicted"/>
<dbReference type="PATRIC" id="fig|1288298.3.peg.3055"/>
<gene>
    <name evidence="3" type="ORF">rosmuc_03043</name>
</gene>
<accession>A0A0A0HHX5</accession>
<feature type="transmembrane region" description="Helical" evidence="1">
    <location>
        <begin position="70"/>
        <end position="89"/>
    </location>
</feature>
<keyword evidence="1" id="KW-1133">Transmembrane helix</keyword>
<evidence type="ECO:0000313" key="4">
    <source>
        <dbReference type="Proteomes" id="UP000030021"/>
    </source>
</evidence>
<dbReference type="Proteomes" id="UP000030021">
    <property type="component" value="Unassembled WGS sequence"/>
</dbReference>
<dbReference type="InterPro" id="IPR043717">
    <property type="entry name" value="DUF5658"/>
</dbReference>
<dbReference type="AlphaFoldDB" id="A0A0A0HHX5"/>
<keyword evidence="1" id="KW-0472">Membrane</keyword>
<evidence type="ECO:0000256" key="1">
    <source>
        <dbReference type="SAM" id="Phobius"/>
    </source>
</evidence>
<comment type="caution">
    <text evidence="3">The sequence shown here is derived from an EMBL/GenBank/DDBJ whole genome shotgun (WGS) entry which is preliminary data.</text>
</comment>
<dbReference type="HOGENOM" id="CLU_2357952_0_0_5"/>
<keyword evidence="1" id="KW-0812">Transmembrane</keyword>
<feature type="transmembrane region" description="Helical" evidence="1">
    <location>
        <begin position="6"/>
        <end position="26"/>
    </location>
</feature>
<evidence type="ECO:0000259" key="2">
    <source>
        <dbReference type="Pfam" id="PF18902"/>
    </source>
</evidence>
<reference evidence="3 4" key="1">
    <citation type="submission" date="2013-01" db="EMBL/GenBank/DDBJ databases">
        <authorList>
            <person name="Fiebig A."/>
            <person name="Goeker M."/>
            <person name="Klenk H.-P.P."/>
        </authorList>
    </citation>
    <scope>NUCLEOTIDE SEQUENCE [LARGE SCALE GENOMIC DNA]</scope>
    <source>
        <strain evidence="3 4">DSM 17069</strain>
    </source>
</reference>
<protein>
    <recommendedName>
        <fullName evidence="2">DUF5658 domain-containing protein</fullName>
    </recommendedName>
</protein>
<dbReference type="RefSeq" id="WP_052115214.1">
    <property type="nucleotide sequence ID" value="NZ_KN293975.1"/>
</dbReference>
<dbReference type="EMBL" id="AONH01000016">
    <property type="protein sequence ID" value="KGM86750.1"/>
    <property type="molecule type" value="Genomic_DNA"/>
</dbReference>
<dbReference type="OrthoDB" id="7870073at2"/>
<evidence type="ECO:0000313" key="3">
    <source>
        <dbReference type="EMBL" id="KGM86750.1"/>
    </source>
</evidence>
<dbReference type="STRING" id="215743.ROSMUCSMR3_03504"/>
<organism evidence="3 4">
    <name type="scientific">Roseovarius mucosus DSM 17069</name>
    <dbReference type="NCBI Taxonomy" id="1288298"/>
    <lineage>
        <taxon>Bacteria</taxon>
        <taxon>Pseudomonadati</taxon>
        <taxon>Pseudomonadota</taxon>
        <taxon>Alphaproteobacteria</taxon>
        <taxon>Rhodobacterales</taxon>
        <taxon>Roseobacteraceae</taxon>
        <taxon>Roseovarius</taxon>
    </lineage>
</organism>
<name>A0A0A0HHX5_9RHOB</name>